<reference evidence="9 10" key="1">
    <citation type="submission" date="2019-02" db="EMBL/GenBank/DDBJ databases">
        <title>Deep-cultivation of Planctomycetes and their phenomic and genomic characterization uncovers novel biology.</title>
        <authorList>
            <person name="Wiegand S."/>
            <person name="Jogler M."/>
            <person name="Boedeker C."/>
            <person name="Pinto D."/>
            <person name="Vollmers J."/>
            <person name="Rivas-Marin E."/>
            <person name="Kohn T."/>
            <person name="Peeters S.H."/>
            <person name="Heuer A."/>
            <person name="Rast P."/>
            <person name="Oberbeckmann S."/>
            <person name="Bunk B."/>
            <person name="Jeske O."/>
            <person name="Meyerdierks A."/>
            <person name="Storesund J.E."/>
            <person name="Kallscheuer N."/>
            <person name="Luecker S."/>
            <person name="Lage O.M."/>
            <person name="Pohl T."/>
            <person name="Merkel B.J."/>
            <person name="Hornburger P."/>
            <person name="Mueller R.-W."/>
            <person name="Bruemmer F."/>
            <person name="Labrenz M."/>
            <person name="Spormann A.M."/>
            <person name="Op den Camp H."/>
            <person name="Overmann J."/>
            <person name="Amann R."/>
            <person name="Jetten M.S.M."/>
            <person name="Mascher T."/>
            <person name="Medema M.H."/>
            <person name="Devos D.P."/>
            <person name="Kaster A.-K."/>
            <person name="Ovreas L."/>
            <person name="Rohde M."/>
            <person name="Galperin M.Y."/>
            <person name="Jogler C."/>
        </authorList>
    </citation>
    <scope>NUCLEOTIDE SEQUENCE [LARGE SCALE GENOMIC DNA]</scope>
    <source>
        <strain evidence="9 10">Pla175</strain>
    </source>
</reference>
<evidence type="ECO:0000256" key="7">
    <source>
        <dbReference type="ARBA" id="ARBA00032272"/>
    </source>
</evidence>
<name>A0A518DIS1_9BACT</name>
<dbReference type="KEGG" id="pnd:Pla175_47970"/>
<dbReference type="GO" id="GO:0016787">
    <property type="term" value="F:hydrolase activity"/>
    <property type="evidence" value="ECO:0007669"/>
    <property type="project" value="UniProtKB-KW"/>
</dbReference>
<dbReference type="OrthoDB" id="9806150at2"/>
<dbReference type="PROSITE" id="PS00893">
    <property type="entry name" value="NUDIX_BOX"/>
    <property type="match status" value="1"/>
</dbReference>
<dbReference type="SUPFAM" id="SSF55811">
    <property type="entry name" value="Nudix"/>
    <property type="match status" value="1"/>
</dbReference>
<accession>A0A518DIS1</accession>
<dbReference type="GO" id="GO:0019693">
    <property type="term" value="P:ribose phosphate metabolic process"/>
    <property type="evidence" value="ECO:0007669"/>
    <property type="project" value="TreeGrafter"/>
</dbReference>
<evidence type="ECO:0000256" key="1">
    <source>
        <dbReference type="ARBA" id="ARBA00000847"/>
    </source>
</evidence>
<sequence>MSQPPTTLLQAKRFRVVEHQAPLAGGGTTPYQVVEHPGAVVVLPVFEDGRVCLIRNHRIAVGRTLIEAPAGTLEPGEPPIETAARELIEETGYRAGRLEEAPPFFMSPGILSERMYCFFAYDLTEGQHAREASEQIENLIVPFPEALAMAERGEIDDAKTLVVLLRLALSRRNHG</sequence>
<dbReference type="GO" id="GO:0006753">
    <property type="term" value="P:nucleoside phosphate metabolic process"/>
    <property type="evidence" value="ECO:0007669"/>
    <property type="project" value="TreeGrafter"/>
</dbReference>
<proteinExistence type="inferred from homology"/>
<evidence type="ECO:0000256" key="5">
    <source>
        <dbReference type="ARBA" id="ARBA00022801"/>
    </source>
</evidence>
<comment type="cofactor">
    <cofactor evidence="2">
        <name>Mg(2+)</name>
        <dbReference type="ChEBI" id="CHEBI:18420"/>
    </cofactor>
</comment>
<organism evidence="9 10">
    <name type="scientific">Pirellulimonas nuda</name>
    <dbReference type="NCBI Taxonomy" id="2528009"/>
    <lineage>
        <taxon>Bacteria</taxon>
        <taxon>Pseudomonadati</taxon>
        <taxon>Planctomycetota</taxon>
        <taxon>Planctomycetia</taxon>
        <taxon>Pirellulales</taxon>
        <taxon>Lacipirellulaceae</taxon>
        <taxon>Pirellulimonas</taxon>
    </lineage>
</organism>
<dbReference type="Pfam" id="PF00293">
    <property type="entry name" value="NUDIX"/>
    <property type="match status" value="1"/>
</dbReference>
<dbReference type="InterPro" id="IPR015797">
    <property type="entry name" value="NUDIX_hydrolase-like_dom_sf"/>
</dbReference>
<dbReference type="CDD" id="cd03424">
    <property type="entry name" value="NUDIX_ADPRase_Nudt5_UGPPase_Nudt14"/>
    <property type="match status" value="1"/>
</dbReference>
<keyword evidence="10" id="KW-1185">Reference proteome</keyword>
<evidence type="ECO:0000256" key="3">
    <source>
        <dbReference type="ARBA" id="ARBA00007275"/>
    </source>
</evidence>
<evidence type="ECO:0000256" key="6">
    <source>
        <dbReference type="ARBA" id="ARBA00032162"/>
    </source>
</evidence>
<dbReference type="PROSITE" id="PS51462">
    <property type="entry name" value="NUDIX"/>
    <property type="match status" value="1"/>
</dbReference>
<dbReference type="PANTHER" id="PTHR11839:SF18">
    <property type="entry name" value="NUDIX HYDROLASE DOMAIN-CONTAINING PROTEIN"/>
    <property type="match status" value="1"/>
</dbReference>
<evidence type="ECO:0000313" key="9">
    <source>
        <dbReference type="EMBL" id="QDU91375.1"/>
    </source>
</evidence>
<dbReference type="EMBL" id="CP036291">
    <property type="protein sequence ID" value="QDU91375.1"/>
    <property type="molecule type" value="Genomic_DNA"/>
</dbReference>
<comment type="similarity">
    <text evidence="3">Belongs to the Nudix hydrolase family. NudK subfamily.</text>
</comment>
<protein>
    <recommendedName>
        <fullName evidence="4">GDP-mannose pyrophosphatase</fullName>
    </recommendedName>
    <alternativeName>
        <fullName evidence="6">GDP-mannose hydrolase</fullName>
    </alternativeName>
    <alternativeName>
        <fullName evidence="7">GDPMK</fullName>
    </alternativeName>
</protein>
<dbReference type="Proteomes" id="UP000317429">
    <property type="component" value="Chromosome"/>
</dbReference>
<dbReference type="Gene3D" id="3.90.79.10">
    <property type="entry name" value="Nucleoside Triphosphate Pyrophosphohydrolase"/>
    <property type="match status" value="1"/>
</dbReference>
<dbReference type="AlphaFoldDB" id="A0A518DIS1"/>
<evidence type="ECO:0000259" key="8">
    <source>
        <dbReference type="PROSITE" id="PS51462"/>
    </source>
</evidence>
<comment type="catalytic activity">
    <reaction evidence="1">
        <text>GDP-alpha-D-mannose + H2O = alpha-D-mannose 1-phosphate + GMP + 2 H(+)</text>
        <dbReference type="Rhea" id="RHEA:27978"/>
        <dbReference type="ChEBI" id="CHEBI:15377"/>
        <dbReference type="ChEBI" id="CHEBI:15378"/>
        <dbReference type="ChEBI" id="CHEBI:57527"/>
        <dbReference type="ChEBI" id="CHEBI:58115"/>
        <dbReference type="ChEBI" id="CHEBI:58409"/>
    </reaction>
</comment>
<gene>
    <name evidence="9" type="primary">nudF_2</name>
    <name evidence="9" type="ORF">Pla175_47970</name>
</gene>
<evidence type="ECO:0000256" key="4">
    <source>
        <dbReference type="ARBA" id="ARBA00016377"/>
    </source>
</evidence>
<dbReference type="RefSeq" id="WP_145291422.1">
    <property type="nucleotide sequence ID" value="NZ_CP036291.1"/>
</dbReference>
<keyword evidence="5 9" id="KW-0378">Hydrolase</keyword>
<evidence type="ECO:0000256" key="2">
    <source>
        <dbReference type="ARBA" id="ARBA00001946"/>
    </source>
</evidence>
<dbReference type="InterPro" id="IPR000086">
    <property type="entry name" value="NUDIX_hydrolase_dom"/>
</dbReference>
<dbReference type="PANTHER" id="PTHR11839">
    <property type="entry name" value="UDP/ADP-SUGAR PYROPHOSPHATASE"/>
    <property type="match status" value="1"/>
</dbReference>
<dbReference type="InterPro" id="IPR020084">
    <property type="entry name" value="NUDIX_hydrolase_CS"/>
</dbReference>
<feature type="domain" description="Nudix hydrolase" evidence="8">
    <location>
        <begin position="34"/>
        <end position="163"/>
    </location>
</feature>
<evidence type="ECO:0000313" key="10">
    <source>
        <dbReference type="Proteomes" id="UP000317429"/>
    </source>
</evidence>